<organism evidence="1 2">
    <name type="scientific">Quadrisphaera setariae</name>
    <dbReference type="NCBI Taxonomy" id="2593304"/>
    <lineage>
        <taxon>Bacteria</taxon>
        <taxon>Bacillati</taxon>
        <taxon>Actinomycetota</taxon>
        <taxon>Actinomycetes</taxon>
        <taxon>Kineosporiales</taxon>
        <taxon>Kineosporiaceae</taxon>
        <taxon>Quadrisphaera</taxon>
    </lineage>
</organism>
<gene>
    <name evidence="1" type="ORF">FMM08_10345</name>
</gene>
<dbReference type="AlphaFoldDB" id="A0A5C8ZF57"/>
<evidence type="ECO:0000313" key="2">
    <source>
        <dbReference type="Proteomes" id="UP000321234"/>
    </source>
</evidence>
<comment type="caution">
    <text evidence="1">The sequence shown here is derived from an EMBL/GenBank/DDBJ whole genome shotgun (WGS) entry which is preliminary data.</text>
</comment>
<protein>
    <submittedName>
        <fullName evidence="1">Uncharacterized protein</fullName>
    </submittedName>
</protein>
<keyword evidence="2" id="KW-1185">Reference proteome</keyword>
<dbReference type="Proteomes" id="UP000321234">
    <property type="component" value="Unassembled WGS sequence"/>
</dbReference>
<proteinExistence type="predicted"/>
<dbReference type="RefSeq" id="WP_147926270.1">
    <property type="nucleotide sequence ID" value="NZ_VKAC01000005.1"/>
</dbReference>
<dbReference type="EMBL" id="VKAC01000005">
    <property type="protein sequence ID" value="TXR56477.1"/>
    <property type="molecule type" value="Genomic_DNA"/>
</dbReference>
<name>A0A5C8ZF57_9ACTN</name>
<accession>A0A5C8ZF57</accession>
<evidence type="ECO:0000313" key="1">
    <source>
        <dbReference type="EMBL" id="TXR56477.1"/>
    </source>
</evidence>
<reference evidence="1 2" key="1">
    <citation type="submission" date="2019-07" db="EMBL/GenBank/DDBJ databases">
        <title>Quadrisphaera sp. strain DD2A genome sequencing and assembly.</title>
        <authorList>
            <person name="Kim I."/>
        </authorList>
    </citation>
    <scope>NUCLEOTIDE SEQUENCE [LARGE SCALE GENOMIC DNA]</scope>
    <source>
        <strain evidence="1 2">DD2A</strain>
    </source>
</reference>
<sequence length="71" mass="7847">MFYRLVRIDSQTREPVQVAAWHAQDDLDAIPSAALLADEERQVGGDRGGYVLERRADKGWEPVHAVGGVSN</sequence>